<keyword evidence="5 7" id="KW-1133">Transmembrane helix</keyword>
<dbReference type="SUPFAM" id="SSF52540">
    <property type="entry name" value="P-loop containing nucleoside triphosphate hydrolases"/>
    <property type="match status" value="1"/>
</dbReference>
<gene>
    <name evidence="10" type="ORF">H8718_16055</name>
</gene>
<feature type="domain" description="ABC transmembrane type-1" evidence="9">
    <location>
        <begin position="16"/>
        <end position="293"/>
    </location>
</feature>
<dbReference type="InterPro" id="IPR017871">
    <property type="entry name" value="ABC_transporter-like_CS"/>
</dbReference>
<dbReference type="PROSITE" id="PS00211">
    <property type="entry name" value="ABC_TRANSPORTER_1"/>
    <property type="match status" value="1"/>
</dbReference>
<evidence type="ECO:0000259" key="8">
    <source>
        <dbReference type="PROSITE" id="PS50893"/>
    </source>
</evidence>
<dbReference type="InterPro" id="IPR027417">
    <property type="entry name" value="P-loop_NTPase"/>
</dbReference>
<reference evidence="10" key="1">
    <citation type="submission" date="2020-08" db="EMBL/GenBank/DDBJ databases">
        <title>Genome public.</title>
        <authorList>
            <person name="Liu C."/>
            <person name="Sun Q."/>
        </authorList>
    </citation>
    <scope>NUCLEOTIDE SEQUENCE</scope>
    <source>
        <strain evidence="10">NSJ-12</strain>
    </source>
</reference>
<dbReference type="GO" id="GO:0016887">
    <property type="term" value="F:ATP hydrolysis activity"/>
    <property type="evidence" value="ECO:0007669"/>
    <property type="project" value="InterPro"/>
</dbReference>
<dbReference type="GO" id="GO:0005524">
    <property type="term" value="F:ATP binding"/>
    <property type="evidence" value="ECO:0007669"/>
    <property type="project" value="UniProtKB-KW"/>
</dbReference>
<evidence type="ECO:0000256" key="5">
    <source>
        <dbReference type="ARBA" id="ARBA00022989"/>
    </source>
</evidence>
<name>A0A926IAM1_9FIRM</name>
<protein>
    <submittedName>
        <fullName evidence="10">ABC transporter ATP-binding protein</fullName>
    </submittedName>
</protein>
<sequence length="548" mass="62538">MKALLLKRKWAFMVYILASCLFIVSDLLYMSLSSMIFDALEKGSLTLFINRIVLGILILGTMSALYFTSRFLRIGYMRNVLLDIRMEAFKTILKMSPRQFGKISKENYVSRLTNDINLIEEKFFRSLLNFISGLGLYVFGLVILLVMDRMLALWIFAVSLIVYFICKLFLKRTEQLQEEVSTENEKFTLNMSNTFNGLEIIKLGNIEDKFLDKNKQEVSRVEHRKFVFNNFSEVQQNVLLFASYLVMVGVVWHLGLCIAEGMALGSAVFLFQLSNQVVFRTMDTFPLLNVIRSSSKIYDKLTQIEEQIEVEGQQPFCFNQHMMLRNVSFGYEQDQPLLKNISLKIEKGKKYLIKGASGSGKSTLLKMLEMIYDDYEGTIQVDGVDYKSISSKDFNDKVAVIDQDIFLFEDTIENNISLYKPLNDEIMEKAITGAGLEDFIGEKEAGLQTAILENGKNLSGGQRQRIAIARAIAKEAELLFVDEGTASLNEKLGREIEKVFLSLPQTVIAISHRYYEGVSERYDYVLELQGGHVKVHEAKTYFEGVGVC</sequence>
<proteinExistence type="predicted"/>
<organism evidence="10 11">
    <name type="scientific">Zhenhengia yiwuensis</name>
    <dbReference type="NCBI Taxonomy" id="2763666"/>
    <lineage>
        <taxon>Bacteria</taxon>
        <taxon>Bacillati</taxon>
        <taxon>Bacillota</taxon>
        <taxon>Clostridia</taxon>
        <taxon>Lachnospirales</taxon>
        <taxon>Lachnospiraceae</taxon>
        <taxon>Zhenhengia</taxon>
    </lineage>
</organism>
<feature type="transmembrane region" description="Helical" evidence="7">
    <location>
        <begin position="12"/>
        <end position="36"/>
    </location>
</feature>
<evidence type="ECO:0000256" key="1">
    <source>
        <dbReference type="ARBA" id="ARBA00004651"/>
    </source>
</evidence>
<dbReference type="InterPro" id="IPR003593">
    <property type="entry name" value="AAA+_ATPase"/>
</dbReference>
<dbReference type="PROSITE" id="PS51257">
    <property type="entry name" value="PROKAR_LIPOPROTEIN"/>
    <property type="match status" value="1"/>
</dbReference>
<dbReference type="CDD" id="cd07346">
    <property type="entry name" value="ABC_6TM_exporters"/>
    <property type="match status" value="1"/>
</dbReference>
<comment type="subcellular location">
    <subcellularLocation>
        <location evidence="1">Cell membrane</location>
        <topology evidence="1">Multi-pass membrane protein</topology>
    </subcellularLocation>
</comment>
<dbReference type="Pfam" id="PF00664">
    <property type="entry name" value="ABC_membrane"/>
    <property type="match status" value="1"/>
</dbReference>
<dbReference type="InterPro" id="IPR039421">
    <property type="entry name" value="Type_1_exporter"/>
</dbReference>
<dbReference type="GO" id="GO:0005886">
    <property type="term" value="C:plasma membrane"/>
    <property type="evidence" value="ECO:0007669"/>
    <property type="project" value="UniProtKB-SubCell"/>
</dbReference>
<keyword evidence="11" id="KW-1185">Reference proteome</keyword>
<dbReference type="Gene3D" id="1.20.1560.10">
    <property type="entry name" value="ABC transporter type 1, transmembrane domain"/>
    <property type="match status" value="1"/>
</dbReference>
<evidence type="ECO:0000256" key="7">
    <source>
        <dbReference type="SAM" id="Phobius"/>
    </source>
</evidence>
<dbReference type="SMART" id="SM00382">
    <property type="entry name" value="AAA"/>
    <property type="match status" value="1"/>
</dbReference>
<keyword evidence="3" id="KW-0547">Nucleotide-binding</keyword>
<feature type="transmembrane region" description="Helical" evidence="7">
    <location>
        <begin position="238"/>
        <end position="271"/>
    </location>
</feature>
<dbReference type="InterPro" id="IPR003439">
    <property type="entry name" value="ABC_transporter-like_ATP-bd"/>
</dbReference>
<feature type="transmembrane region" description="Helical" evidence="7">
    <location>
        <begin position="151"/>
        <end position="170"/>
    </location>
</feature>
<dbReference type="RefSeq" id="WP_249333732.1">
    <property type="nucleotide sequence ID" value="NZ_JACRSY010000035.1"/>
</dbReference>
<evidence type="ECO:0000256" key="4">
    <source>
        <dbReference type="ARBA" id="ARBA00022840"/>
    </source>
</evidence>
<evidence type="ECO:0000256" key="3">
    <source>
        <dbReference type="ARBA" id="ARBA00022741"/>
    </source>
</evidence>
<dbReference type="Proteomes" id="UP000655830">
    <property type="component" value="Unassembled WGS sequence"/>
</dbReference>
<feature type="transmembrane region" description="Helical" evidence="7">
    <location>
        <begin position="127"/>
        <end position="145"/>
    </location>
</feature>
<dbReference type="Gene3D" id="3.40.50.300">
    <property type="entry name" value="P-loop containing nucleotide triphosphate hydrolases"/>
    <property type="match status" value="1"/>
</dbReference>
<evidence type="ECO:0000259" key="9">
    <source>
        <dbReference type="PROSITE" id="PS50929"/>
    </source>
</evidence>
<evidence type="ECO:0000256" key="2">
    <source>
        <dbReference type="ARBA" id="ARBA00022692"/>
    </source>
</evidence>
<dbReference type="GO" id="GO:0034040">
    <property type="term" value="F:ATPase-coupled lipid transmembrane transporter activity"/>
    <property type="evidence" value="ECO:0007669"/>
    <property type="project" value="TreeGrafter"/>
</dbReference>
<keyword evidence="4 10" id="KW-0067">ATP-binding</keyword>
<accession>A0A926IAM1</accession>
<dbReference type="PROSITE" id="PS50929">
    <property type="entry name" value="ABC_TM1F"/>
    <property type="match status" value="1"/>
</dbReference>
<comment type="caution">
    <text evidence="10">The sequence shown here is derived from an EMBL/GenBank/DDBJ whole genome shotgun (WGS) entry which is preliminary data.</text>
</comment>
<evidence type="ECO:0000256" key="6">
    <source>
        <dbReference type="ARBA" id="ARBA00023136"/>
    </source>
</evidence>
<dbReference type="Pfam" id="PF00005">
    <property type="entry name" value="ABC_tran"/>
    <property type="match status" value="1"/>
</dbReference>
<feature type="domain" description="ABC transporter" evidence="8">
    <location>
        <begin position="322"/>
        <end position="547"/>
    </location>
</feature>
<dbReference type="InterPro" id="IPR036640">
    <property type="entry name" value="ABC1_TM_sf"/>
</dbReference>
<feature type="transmembrane region" description="Helical" evidence="7">
    <location>
        <begin position="48"/>
        <end position="68"/>
    </location>
</feature>
<dbReference type="GO" id="GO:0140359">
    <property type="term" value="F:ABC-type transporter activity"/>
    <property type="evidence" value="ECO:0007669"/>
    <property type="project" value="InterPro"/>
</dbReference>
<evidence type="ECO:0000313" key="10">
    <source>
        <dbReference type="EMBL" id="MBC8581030.1"/>
    </source>
</evidence>
<keyword evidence="2 7" id="KW-0812">Transmembrane</keyword>
<dbReference type="EMBL" id="JACRSY010000035">
    <property type="protein sequence ID" value="MBC8581030.1"/>
    <property type="molecule type" value="Genomic_DNA"/>
</dbReference>
<dbReference type="SUPFAM" id="SSF90123">
    <property type="entry name" value="ABC transporter transmembrane region"/>
    <property type="match status" value="1"/>
</dbReference>
<dbReference type="AlphaFoldDB" id="A0A926IAM1"/>
<keyword evidence="6 7" id="KW-0472">Membrane</keyword>
<dbReference type="PANTHER" id="PTHR24221:SF654">
    <property type="entry name" value="ATP-BINDING CASSETTE SUB-FAMILY B MEMBER 6"/>
    <property type="match status" value="1"/>
</dbReference>
<dbReference type="PROSITE" id="PS50893">
    <property type="entry name" value="ABC_TRANSPORTER_2"/>
    <property type="match status" value="1"/>
</dbReference>
<evidence type="ECO:0000313" key="11">
    <source>
        <dbReference type="Proteomes" id="UP000655830"/>
    </source>
</evidence>
<dbReference type="PANTHER" id="PTHR24221">
    <property type="entry name" value="ATP-BINDING CASSETTE SUB-FAMILY B"/>
    <property type="match status" value="1"/>
</dbReference>
<dbReference type="InterPro" id="IPR011527">
    <property type="entry name" value="ABC1_TM_dom"/>
</dbReference>